<gene>
    <name evidence="1" type="ORF">LTS18_005339</name>
</gene>
<sequence length="357" mass="39211">MDAKPQRPFRALRVRDENLPPSNIVGQAKSIHQRNKSTPALSTLIAQGANKAGLLTKRTVFADVSNTSRAVQAKDDMVLQGKASVKAFDTKLVKDIAKPSDKFISQSLKPTALRPSQKNLPPPVKQAPLITADSTDPSVNPEHATEEAQAEIKNICGGAAKRQTTVSREDSADVQSAKQGPSESYVETRPRAATTTYPAPVHQALPPRREKSEPSIISEPKEDVIEENCPHVEEQEPQSNMESSLPLLRDDNSSQGLYHQSVHISDESHIPMPYSAMQMDQIANMPTGFPNYSVVQLPGQSHPVIVSFDGAQTGQYGYVHASKMMPLLAGLPTPEPEEYWDEEEEEEYYEVDGYTTT</sequence>
<name>A0ACC3DRF7_9PEZI</name>
<comment type="caution">
    <text evidence="1">The sequence shown here is derived from an EMBL/GenBank/DDBJ whole genome shotgun (WGS) entry which is preliminary data.</text>
</comment>
<reference evidence="1" key="1">
    <citation type="submission" date="2024-09" db="EMBL/GenBank/DDBJ databases">
        <title>Black Yeasts Isolated from many extreme environments.</title>
        <authorList>
            <person name="Coleine C."/>
            <person name="Stajich J.E."/>
            <person name="Selbmann L."/>
        </authorList>
    </citation>
    <scope>NUCLEOTIDE SEQUENCE</scope>
    <source>
        <strain evidence="1">CCFEE 5737</strain>
    </source>
</reference>
<organism evidence="1 2">
    <name type="scientific">Coniosporium uncinatum</name>
    <dbReference type="NCBI Taxonomy" id="93489"/>
    <lineage>
        <taxon>Eukaryota</taxon>
        <taxon>Fungi</taxon>
        <taxon>Dikarya</taxon>
        <taxon>Ascomycota</taxon>
        <taxon>Pezizomycotina</taxon>
        <taxon>Dothideomycetes</taxon>
        <taxon>Dothideomycetes incertae sedis</taxon>
        <taxon>Coniosporium</taxon>
    </lineage>
</organism>
<evidence type="ECO:0000313" key="1">
    <source>
        <dbReference type="EMBL" id="KAK3079253.1"/>
    </source>
</evidence>
<dbReference type="EMBL" id="JAWDJW010001266">
    <property type="protein sequence ID" value="KAK3079253.1"/>
    <property type="molecule type" value="Genomic_DNA"/>
</dbReference>
<evidence type="ECO:0000313" key="2">
    <source>
        <dbReference type="Proteomes" id="UP001186974"/>
    </source>
</evidence>
<dbReference type="Proteomes" id="UP001186974">
    <property type="component" value="Unassembled WGS sequence"/>
</dbReference>
<keyword evidence="2" id="KW-1185">Reference proteome</keyword>
<proteinExistence type="predicted"/>
<protein>
    <submittedName>
        <fullName evidence="1">Uncharacterized protein</fullName>
    </submittedName>
</protein>
<feature type="non-terminal residue" evidence="1">
    <location>
        <position position="357"/>
    </location>
</feature>
<accession>A0ACC3DRF7</accession>